<dbReference type="PRINTS" id="PR00371">
    <property type="entry name" value="FPNCR"/>
</dbReference>
<gene>
    <name evidence="10" type="ORF">INT43_003104</name>
</gene>
<dbReference type="CDD" id="cd06183">
    <property type="entry name" value="cyt_b5_reduct_like"/>
    <property type="match status" value="1"/>
</dbReference>
<feature type="binding site" evidence="7">
    <location>
        <position position="160"/>
    </location>
    <ligand>
        <name>FAD</name>
        <dbReference type="ChEBI" id="CHEBI:57692"/>
    </ligand>
</feature>
<evidence type="ECO:0000256" key="2">
    <source>
        <dbReference type="ARBA" id="ARBA00006105"/>
    </source>
</evidence>
<proteinExistence type="inferred from homology"/>
<sequence length="298" mass="33157">MLFRAGGNGTKSAMWKAALGSLALGGGIYLYTQRRPKHGVMSPDYYVPLTLRSVQPVNHDTSLLRLDLDRKPSSFPIPSSVYIKDDAIQIMRPFTPINNPSVDGHIDLLVKRYENGSISKMLCQLKEGDDVHVRGPMVEFEYQAKAYEHVGMIAGGTGITPMYQLMQRILTDPKEANTKITLIYANKTESDILLRPELESLEKQYPDRLKIHCTLDHPPANKDWKGGLGYVSRDMVVKYLPQPSINGGAANLGVFVFVSGPEAMLHHVCGDRARDWTQGKVGGILKAVGFNESQVWKF</sequence>
<dbReference type="GO" id="GO:0090524">
    <property type="term" value="F:cytochrome-b5 reductase activity, acting on NADH"/>
    <property type="evidence" value="ECO:0007669"/>
    <property type="project" value="UniProtKB-EC"/>
</dbReference>
<dbReference type="PRINTS" id="PR00406">
    <property type="entry name" value="CYTB5RDTASE"/>
</dbReference>
<dbReference type="InterPro" id="IPR039261">
    <property type="entry name" value="FNR_nucleotide-bd"/>
</dbReference>
<evidence type="ECO:0000256" key="3">
    <source>
        <dbReference type="ARBA" id="ARBA00022630"/>
    </source>
</evidence>
<evidence type="ECO:0000313" key="11">
    <source>
        <dbReference type="Proteomes" id="UP000654370"/>
    </source>
</evidence>
<comment type="catalytic activity">
    <reaction evidence="8">
        <text>2 Fe(III)-[cytochrome b5] + NADH = 2 Fe(II)-[cytochrome b5] + NAD(+) + H(+)</text>
        <dbReference type="Rhea" id="RHEA:46680"/>
        <dbReference type="Rhea" id="RHEA-COMP:10438"/>
        <dbReference type="Rhea" id="RHEA-COMP:10439"/>
        <dbReference type="ChEBI" id="CHEBI:15378"/>
        <dbReference type="ChEBI" id="CHEBI:29033"/>
        <dbReference type="ChEBI" id="CHEBI:29034"/>
        <dbReference type="ChEBI" id="CHEBI:57540"/>
        <dbReference type="ChEBI" id="CHEBI:57945"/>
        <dbReference type="EC" id="1.6.2.2"/>
    </reaction>
</comment>
<dbReference type="EMBL" id="JAEPQZ010000008">
    <property type="protein sequence ID" value="KAG2177857.1"/>
    <property type="molecule type" value="Genomic_DNA"/>
</dbReference>
<feature type="binding site" evidence="7">
    <location>
        <position position="109"/>
    </location>
    <ligand>
        <name>FAD</name>
        <dbReference type="ChEBI" id="CHEBI:57692"/>
    </ligand>
</feature>
<dbReference type="FunFam" id="3.40.50.80:FF:000009">
    <property type="entry name" value="NADH-cytochrome b5 reductase"/>
    <property type="match status" value="1"/>
</dbReference>
<keyword evidence="6 8" id="KW-0520">NAD</keyword>
<dbReference type="SUPFAM" id="SSF63380">
    <property type="entry name" value="Riboflavin synthase domain-like"/>
    <property type="match status" value="1"/>
</dbReference>
<feature type="binding site" evidence="7">
    <location>
        <position position="118"/>
    </location>
    <ligand>
        <name>FAD</name>
        <dbReference type="ChEBI" id="CHEBI:57692"/>
    </ligand>
</feature>
<dbReference type="InterPro" id="IPR008333">
    <property type="entry name" value="Cbr1-like_FAD-bd_dom"/>
</dbReference>
<name>A0A8H7PPJ8_MORIS</name>
<evidence type="ECO:0000259" key="9">
    <source>
        <dbReference type="PROSITE" id="PS51384"/>
    </source>
</evidence>
<evidence type="ECO:0000256" key="1">
    <source>
        <dbReference type="ARBA" id="ARBA00001974"/>
    </source>
</evidence>
<keyword evidence="4 7" id="KW-0274">FAD</keyword>
<dbReference type="Proteomes" id="UP000654370">
    <property type="component" value="Unassembled WGS sequence"/>
</dbReference>
<evidence type="ECO:0000256" key="6">
    <source>
        <dbReference type="ARBA" id="ARBA00023027"/>
    </source>
</evidence>
<comment type="caution">
    <text evidence="10">The sequence shown here is derived from an EMBL/GenBank/DDBJ whole genome shotgun (WGS) entry which is preliminary data.</text>
</comment>
<comment type="cofactor">
    <cofactor evidence="1 7 8">
        <name>FAD</name>
        <dbReference type="ChEBI" id="CHEBI:57692"/>
    </cofactor>
</comment>
<dbReference type="AlphaFoldDB" id="A0A8H7PPJ8"/>
<comment type="similarity">
    <text evidence="2 8">Belongs to the flavoprotein pyridine nucleotide cytochrome reductase family.</text>
</comment>
<organism evidence="10 11">
    <name type="scientific">Mortierella isabellina</name>
    <name type="common">Filamentous fungus</name>
    <name type="synonym">Umbelopsis isabellina</name>
    <dbReference type="NCBI Taxonomy" id="91625"/>
    <lineage>
        <taxon>Eukaryota</taxon>
        <taxon>Fungi</taxon>
        <taxon>Fungi incertae sedis</taxon>
        <taxon>Mucoromycota</taxon>
        <taxon>Mucoromycotina</taxon>
        <taxon>Umbelopsidomycetes</taxon>
        <taxon>Umbelopsidales</taxon>
        <taxon>Umbelopsidaceae</taxon>
        <taxon>Umbelopsis</taxon>
    </lineage>
</organism>
<dbReference type="InterPro" id="IPR001433">
    <property type="entry name" value="OxRdtase_FAD/NAD-bd"/>
</dbReference>
<dbReference type="InterPro" id="IPR017927">
    <property type="entry name" value="FAD-bd_FR_type"/>
</dbReference>
<accession>A0A8H7PPJ8</accession>
<dbReference type="InterPro" id="IPR017938">
    <property type="entry name" value="Riboflavin_synthase-like_b-brl"/>
</dbReference>
<feature type="binding site" evidence="7">
    <location>
        <position position="92"/>
    </location>
    <ligand>
        <name>FAD</name>
        <dbReference type="ChEBI" id="CHEBI:57692"/>
    </ligand>
</feature>
<feature type="binding site" evidence="7">
    <location>
        <position position="111"/>
    </location>
    <ligand>
        <name>FAD</name>
        <dbReference type="ChEBI" id="CHEBI:57692"/>
    </ligand>
</feature>
<keyword evidence="3 7" id="KW-0285">Flavoprotein</keyword>
<feature type="binding site" evidence="7">
    <location>
        <position position="119"/>
    </location>
    <ligand>
        <name>FAD</name>
        <dbReference type="ChEBI" id="CHEBI:57692"/>
    </ligand>
</feature>
<dbReference type="InterPro" id="IPR001709">
    <property type="entry name" value="Flavoprot_Pyr_Nucl_cyt_Rdtase"/>
</dbReference>
<dbReference type="Gene3D" id="3.40.50.80">
    <property type="entry name" value="Nucleotide-binding domain of ferredoxin-NADP reductase (FNR) module"/>
    <property type="match status" value="1"/>
</dbReference>
<dbReference type="EC" id="1.6.2.2" evidence="8"/>
<dbReference type="Gene3D" id="2.40.30.10">
    <property type="entry name" value="Translation factors"/>
    <property type="match status" value="1"/>
</dbReference>
<feature type="binding site" evidence="7">
    <location>
        <position position="93"/>
    </location>
    <ligand>
        <name>FAD</name>
        <dbReference type="ChEBI" id="CHEBI:57692"/>
    </ligand>
</feature>
<dbReference type="SUPFAM" id="SSF52343">
    <property type="entry name" value="Ferredoxin reductase-like, C-terminal NADP-linked domain"/>
    <property type="match status" value="1"/>
</dbReference>
<dbReference type="Pfam" id="PF00970">
    <property type="entry name" value="FAD_binding_6"/>
    <property type="match status" value="1"/>
</dbReference>
<evidence type="ECO:0000256" key="8">
    <source>
        <dbReference type="RuleBase" id="RU361226"/>
    </source>
</evidence>
<evidence type="ECO:0000313" key="10">
    <source>
        <dbReference type="EMBL" id="KAG2177857.1"/>
    </source>
</evidence>
<reference evidence="10" key="1">
    <citation type="submission" date="2020-12" db="EMBL/GenBank/DDBJ databases">
        <title>Metabolic potential, ecology and presence of endohyphal bacteria is reflected in genomic diversity of Mucoromycotina.</title>
        <authorList>
            <person name="Muszewska A."/>
            <person name="Okrasinska A."/>
            <person name="Steczkiewicz K."/>
            <person name="Drgas O."/>
            <person name="Orlowska M."/>
            <person name="Perlinska-Lenart U."/>
            <person name="Aleksandrzak-Piekarczyk T."/>
            <person name="Szatraj K."/>
            <person name="Zielenkiewicz U."/>
            <person name="Pilsyk S."/>
            <person name="Malc E."/>
            <person name="Mieczkowski P."/>
            <person name="Kruszewska J.S."/>
            <person name="Biernat P."/>
            <person name="Pawlowska J."/>
        </authorList>
    </citation>
    <scope>NUCLEOTIDE SEQUENCE</scope>
    <source>
        <strain evidence="10">WA0000067209</strain>
    </source>
</reference>
<keyword evidence="11" id="KW-1185">Reference proteome</keyword>
<feature type="domain" description="FAD-binding FR-type" evidence="9">
    <location>
        <begin position="44"/>
        <end position="143"/>
    </location>
</feature>
<evidence type="ECO:0000256" key="4">
    <source>
        <dbReference type="ARBA" id="ARBA00022827"/>
    </source>
</evidence>
<dbReference type="PROSITE" id="PS51384">
    <property type="entry name" value="FAD_FR"/>
    <property type="match status" value="1"/>
</dbReference>
<evidence type="ECO:0000256" key="5">
    <source>
        <dbReference type="ARBA" id="ARBA00023002"/>
    </source>
</evidence>
<evidence type="ECO:0000256" key="7">
    <source>
        <dbReference type="PIRSR" id="PIRSR601834-1"/>
    </source>
</evidence>
<dbReference type="Pfam" id="PF00175">
    <property type="entry name" value="NAD_binding_1"/>
    <property type="match status" value="1"/>
</dbReference>
<keyword evidence="5 8" id="KW-0560">Oxidoreductase</keyword>
<dbReference type="OrthoDB" id="432685at2759"/>
<protein>
    <recommendedName>
        <fullName evidence="8">NADH-cytochrome b5 reductase</fullName>
        <ecNumber evidence="8">1.6.2.2</ecNumber>
    </recommendedName>
</protein>
<dbReference type="PANTHER" id="PTHR19370">
    <property type="entry name" value="NADH-CYTOCHROME B5 REDUCTASE"/>
    <property type="match status" value="1"/>
</dbReference>
<dbReference type="InterPro" id="IPR001834">
    <property type="entry name" value="CBR-like"/>
</dbReference>